<sequence>MVLESTVREGKMPKPGFKSITISEQVYEKFYDVYEKNKEKLTMKGVNSFAGYITYMLEDSMLKDKTFAKYAPKLELMSIEDDRVILKNNIQNRIAEVVFQRGELYCQLCEAKDCHCIGYVWSIPEIYEKLNSKGLRNHR</sequence>
<dbReference type="EMBL" id="KF900815">
    <property type="protein sequence ID" value="AIF07909.1"/>
    <property type="molecule type" value="Genomic_DNA"/>
</dbReference>
<name>A0A075GVY1_9ARCH</name>
<evidence type="ECO:0000313" key="1">
    <source>
        <dbReference type="EMBL" id="AIF07909.1"/>
    </source>
</evidence>
<dbReference type="AlphaFoldDB" id="A0A075GVY1"/>
<organism evidence="1">
    <name type="scientific">uncultured marine thaumarchaeote KM3_25_D06</name>
    <dbReference type="NCBI Taxonomy" id="1456104"/>
    <lineage>
        <taxon>Archaea</taxon>
        <taxon>Nitrososphaerota</taxon>
        <taxon>environmental samples</taxon>
    </lineage>
</organism>
<accession>A0A075GVY1</accession>
<reference evidence="1" key="1">
    <citation type="journal article" date="2014" name="Genome Biol. Evol.">
        <title>Pangenome evidence for extensive interdomain horizontal transfer affecting lineage core and shell genes in uncultured planktonic thaumarchaeota and euryarchaeota.</title>
        <authorList>
            <person name="Deschamps P."/>
            <person name="Zivanovic Y."/>
            <person name="Moreira D."/>
            <person name="Rodriguez-Valera F."/>
            <person name="Lopez-Garcia P."/>
        </authorList>
    </citation>
    <scope>NUCLEOTIDE SEQUENCE</scope>
</reference>
<protein>
    <submittedName>
        <fullName evidence="1">Uncharacterized protein</fullName>
    </submittedName>
</protein>
<proteinExistence type="predicted"/>